<feature type="domain" description="IGFBP N-terminal" evidence="5">
    <location>
        <begin position="16"/>
        <end position="90"/>
    </location>
</feature>
<dbReference type="SMART" id="SM00121">
    <property type="entry name" value="IB"/>
    <property type="match status" value="1"/>
</dbReference>
<dbReference type="Gene3D" id="4.10.40.20">
    <property type="match status" value="1"/>
</dbReference>
<dbReference type="GO" id="GO:0005615">
    <property type="term" value="C:extracellular space"/>
    <property type="evidence" value="ECO:0007669"/>
    <property type="project" value="TreeGrafter"/>
</dbReference>
<evidence type="ECO:0000259" key="5">
    <source>
        <dbReference type="SMART" id="SM00121"/>
    </source>
</evidence>
<dbReference type="GO" id="GO:0001558">
    <property type="term" value="P:regulation of cell growth"/>
    <property type="evidence" value="ECO:0007669"/>
    <property type="project" value="InterPro"/>
</dbReference>
<dbReference type="PANTHER" id="PTHR14186">
    <property type="entry name" value="INSULIN-LIKE GROWTH FACTOR BINDING PROTEIN-RELATED"/>
    <property type="match status" value="1"/>
</dbReference>
<accession>A0A5N5SQY1</accession>
<keyword evidence="2" id="KW-0964">Secreted</keyword>
<keyword evidence="4" id="KW-1015">Disulfide bond</keyword>
<evidence type="ECO:0000256" key="2">
    <source>
        <dbReference type="ARBA" id="ARBA00022525"/>
    </source>
</evidence>
<protein>
    <submittedName>
        <fullName evidence="6">Single insulin-like growth factor-binding domain protein-1</fullName>
    </submittedName>
</protein>
<dbReference type="AlphaFoldDB" id="A0A5N5SQY1"/>
<dbReference type="Proteomes" id="UP000326759">
    <property type="component" value="Unassembled WGS sequence"/>
</dbReference>
<keyword evidence="7" id="KW-1185">Reference proteome</keyword>
<dbReference type="EMBL" id="SEYY01021286">
    <property type="protein sequence ID" value="KAB7496516.1"/>
    <property type="molecule type" value="Genomic_DNA"/>
</dbReference>
<name>A0A5N5SQY1_9CRUS</name>
<dbReference type="InterPro" id="IPR011390">
    <property type="entry name" value="IGFBP_rP_mac25"/>
</dbReference>
<dbReference type="InterPro" id="IPR009030">
    <property type="entry name" value="Growth_fac_rcpt_cys_sf"/>
</dbReference>
<gene>
    <name evidence="6" type="primary">SIBD1_0</name>
    <name evidence="6" type="ORF">Anas_12728</name>
</gene>
<evidence type="ECO:0000313" key="6">
    <source>
        <dbReference type="EMBL" id="KAB7496516.1"/>
    </source>
</evidence>
<evidence type="ECO:0000256" key="3">
    <source>
        <dbReference type="ARBA" id="ARBA00022729"/>
    </source>
</evidence>
<dbReference type="GO" id="GO:0009966">
    <property type="term" value="P:regulation of signal transduction"/>
    <property type="evidence" value="ECO:0007669"/>
    <property type="project" value="TreeGrafter"/>
</dbReference>
<proteinExistence type="predicted"/>
<comment type="caution">
    <text evidence="6">The sequence shown here is derived from an EMBL/GenBank/DDBJ whole genome shotgun (WGS) entry which is preliminary data.</text>
</comment>
<comment type="subcellular location">
    <subcellularLocation>
        <location evidence="1">Secreted</location>
    </subcellularLocation>
</comment>
<dbReference type="InterPro" id="IPR000867">
    <property type="entry name" value="IGFBP-like"/>
</dbReference>
<dbReference type="PANTHER" id="PTHR14186:SF19">
    <property type="entry name" value="INSULIN-LIKE GROWTH FACTOR-BINDING PROTEIN 7"/>
    <property type="match status" value="1"/>
</dbReference>
<dbReference type="GO" id="GO:0005520">
    <property type="term" value="F:insulin-like growth factor binding"/>
    <property type="evidence" value="ECO:0007669"/>
    <property type="project" value="InterPro"/>
</dbReference>
<keyword evidence="3" id="KW-0732">Signal</keyword>
<reference evidence="6 7" key="1">
    <citation type="journal article" date="2019" name="PLoS Biol.">
        <title>Sex chromosomes control vertical transmission of feminizing Wolbachia symbionts in an isopod.</title>
        <authorList>
            <person name="Becking T."/>
            <person name="Chebbi M.A."/>
            <person name="Giraud I."/>
            <person name="Moumen B."/>
            <person name="Laverre T."/>
            <person name="Caubet Y."/>
            <person name="Peccoud J."/>
            <person name="Gilbert C."/>
            <person name="Cordaux R."/>
        </authorList>
    </citation>
    <scope>NUCLEOTIDE SEQUENCE [LARGE SCALE GENOMIC DNA]</scope>
    <source>
        <strain evidence="6">ANa2</strain>
        <tissue evidence="6">Whole body excluding digestive tract and cuticle</tissue>
    </source>
</reference>
<organism evidence="6 7">
    <name type="scientific">Armadillidium nasatum</name>
    <dbReference type="NCBI Taxonomy" id="96803"/>
    <lineage>
        <taxon>Eukaryota</taxon>
        <taxon>Metazoa</taxon>
        <taxon>Ecdysozoa</taxon>
        <taxon>Arthropoda</taxon>
        <taxon>Crustacea</taxon>
        <taxon>Multicrustacea</taxon>
        <taxon>Malacostraca</taxon>
        <taxon>Eumalacostraca</taxon>
        <taxon>Peracarida</taxon>
        <taxon>Isopoda</taxon>
        <taxon>Oniscidea</taxon>
        <taxon>Crinocheta</taxon>
        <taxon>Armadillidiidae</taxon>
        <taxon>Armadillidium</taxon>
    </lineage>
</organism>
<evidence type="ECO:0000313" key="7">
    <source>
        <dbReference type="Proteomes" id="UP000326759"/>
    </source>
</evidence>
<sequence length="122" mass="13789">MNIQCQNNRTRTVMSQSCPQCKGRSCPRVESCAYGIGLDSCKCCLQCLLGPSKFCGGTFNELGVCGHGLTCKPESKHILNYFRSAGKCVWDNENYWFRSRIFTLPSLPVDKARLFPRLPREE</sequence>
<evidence type="ECO:0000256" key="1">
    <source>
        <dbReference type="ARBA" id="ARBA00004613"/>
    </source>
</evidence>
<evidence type="ECO:0000256" key="4">
    <source>
        <dbReference type="ARBA" id="ARBA00023157"/>
    </source>
</evidence>
<dbReference type="SUPFAM" id="SSF57184">
    <property type="entry name" value="Growth factor receptor domain"/>
    <property type="match status" value="1"/>
</dbReference>